<organism evidence="2 3">
    <name type="scientific">Psophocarpus tetragonolobus</name>
    <name type="common">Winged bean</name>
    <name type="synonym">Dolichos tetragonolobus</name>
    <dbReference type="NCBI Taxonomy" id="3891"/>
    <lineage>
        <taxon>Eukaryota</taxon>
        <taxon>Viridiplantae</taxon>
        <taxon>Streptophyta</taxon>
        <taxon>Embryophyta</taxon>
        <taxon>Tracheophyta</taxon>
        <taxon>Spermatophyta</taxon>
        <taxon>Magnoliopsida</taxon>
        <taxon>eudicotyledons</taxon>
        <taxon>Gunneridae</taxon>
        <taxon>Pentapetalae</taxon>
        <taxon>rosids</taxon>
        <taxon>fabids</taxon>
        <taxon>Fabales</taxon>
        <taxon>Fabaceae</taxon>
        <taxon>Papilionoideae</taxon>
        <taxon>50 kb inversion clade</taxon>
        <taxon>NPAAA clade</taxon>
        <taxon>indigoferoid/millettioid clade</taxon>
        <taxon>Phaseoleae</taxon>
        <taxon>Psophocarpus</taxon>
    </lineage>
</organism>
<evidence type="ECO:0000256" key="1">
    <source>
        <dbReference type="SAM" id="MobiDB-lite"/>
    </source>
</evidence>
<protein>
    <submittedName>
        <fullName evidence="2">Uncharacterized protein</fullName>
    </submittedName>
</protein>
<comment type="caution">
    <text evidence="2">The sequence shown here is derived from an EMBL/GenBank/DDBJ whole genome shotgun (WGS) entry which is preliminary data.</text>
</comment>
<dbReference type="EMBL" id="JAYMYS010000004">
    <property type="protein sequence ID" value="KAK7395115.1"/>
    <property type="molecule type" value="Genomic_DNA"/>
</dbReference>
<evidence type="ECO:0000313" key="3">
    <source>
        <dbReference type="Proteomes" id="UP001386955"/>
    </source>
</evidence>
<feature type="region of interest" description="Disordered" evidence="1">
    <location>
        <begin position="33"/>
        <end position="55"/>
    </location>
</feature>
<sequence length="77" mass="8144">MARILGSDTRMAGLNLACTSTEPDEITAIPQTVPDKPSPFSNGHGDTTVIPPDTSKPAALTVAKQHRNETKSFPISL</sequence>
<proteinExistence type="predicted"/>
<name>A0AAN9XJT3_PSOTE</name>
<dbReference type="AlphaFoldDB" id="A0AAN9XJT3"/>
<gene>
    <name evidence="2" type="ORF">VNO78_15657</name>
</gene>
<evidence type="ECO:0000313" key="2">
    <source>
        <dbReference type="EMBL" id="KAK7395115.1"/>
    </source>
</evidence>
<reference evidence="2 3" key="1">
    <citation type="submission" date="2024-01" db="EMBL/GenBank/DDBJ databases">
        <title>The genomes of 5 underutilized Papilionoideae crops provide insights into root nodulation and disease resistanc.</title>
        <authorList>
            <person name="Jiang F."/>
        </authorList>
    </citation>
    <scope>NUCLEOTIDE SEQUENCE [LARGE SCALE GENOMIC DNA]</scope>
    <source>
        <strain evidence="2">DUOXIRENSHENG_FW03</strain>
        <tissue evidence="2">Leaves</tissue>
    </source>
</reference>
<accession>A0AAN9XJT3</accession>
<keyword evidence="3" id="KW-1185">Reference proteome</keyword>
<dbReference type="Proteomes" id="UP001386955">
    <property type="component" value="Unassembled WGS sequence"/>
</dbReference>